<reference evidence="3 4" key="1">
    <citation type="journal article" date="2019" name="Int. J. Syst. Evol. Microbiol.">
        <title>The Global Catalogue of Microorganisms (GCM) 10K type strain sequencing project: providing services to taxonomists for standard genome sequencing and annotation.</title>
        <authorList>
            <consortium name="The Broad Institute Genomics Platform"/>
            <consortium name="The Broad Institute Genome Sequencing Center for Infectious Disease"/>
            <person name="Wu L."/>
            <person name="Ma J."/>
        </authorList>
    </citation>
    <scope>NUCLEOTIDE SEQUENCE [LARGE SCALE GENOMIC DNA]</scope>
    <source>
        <strain evidence="3 4">JCM 17504</strain>
    </source>
</reference>
<dbReference type="AlphaFoldDB" id="A0AAV3UCE5"/>
<evidence type="ECO:0000313" key="4">
    <source>
        <dbReference type="Proteomes" id="UP001501729"/>
    </source>
</evidence>
<evidence type="ECO:0000256" key="1">
    <source>
        <dbReference type="SAM" id="Coils"/>
    </source>
</evidence>
<dbReference type="EMBL" id="BAABKX010000001">
    <property type="protein sequence ID" value="GAA5040962.1"/>
    <property type="molecule type" value="Genomic_DNA"/>
</dbReference>
<name>A0AAV3UCE5_9EURY</name>
<dbReference type="GeneID" id="68614940"/>
<keyword evidence="1" id="KW-0175">Coiled coil</keyword>
<evidence type="ECO:0000313" key="3">
    <source>
        <dbReference type="EMBL" id="GAA5040962.1"/>
    </source>
</evidence>
<feature type="region of interest" description="Disordered" evidence="2">
    <location>
        <begin position="71"/>
        <end position="105"/>
    </location>
</feature>
<dbReference type="Proteomes" id="UP001501729">
    <property type="component" value="Unassembled WGS sequence"/>
</dbReference>
<dbReference type="Pfam" id="PF19111">
    <property type="entry name" value="DUF5798"/>
    <property type="match status" value="1"/>
</dbReference>
<feature type="compositionally biased region" description="Acidic residues" evidence="2">
    <location>
        <begin position="72"/>
        <end position="105"/>
    </location>
</feature>
<comment type="caution">
    <text evidence="3">The sequence shown here is derived from an EMBL/GenBank/DDBJ whole genome shotgun (WGS) entry which is preliminary data.</text>
</comment>
<proteinExistence type="predicted"/>
<feature type="coiled-coil region" evidence="1">
    <location>
        <begin position="7"/>
        <end position="65"/>
    </location>
</feature>
<organism evidence="3 4">
    <name type="scientific">Haladaptatus pallidirubidus</name>
    <dbReference type="NCBI Taxonomy" id="1008152"/>
    <lineage>
        <taxon>Archaea</taxon>
        <taxon>Methanobacteriati</taxon>
        <taxon>Methanobacteriota</taxon>
        <taxon>Stenosarchaea group</taxon>
        <taxon>Halobacteria</taxon>
        <taxon>Halobacteriales</taxon>
        <taxon>Haladaptataceae</taxon>
        <taxon>Haladaptatus</taxon>
    </lineage>
</organism>
<protein>
    <submittedName>
        <fullName evidence="3">DUF5798 family protein</fullName>
    </submittedName>
</protein>
<sequence length="105" mass="11563">MGLGSTAKKIQKVADTAEKLYAKLNELREQVIAIRDSLEATDERVQKLEVENAEQKALIEALAHEQGIDVESILEDVEPPEDVEEDVAKDETEDGATDETPEANT</sequence>
<dbReference type="RefSeq" id="WP_227774945.1">
    <property type="nucleotide sequence ID" value="NZ_BAABKX010000001.1"/>
</dbReference>
<accession>A0AAV3UCE5</accession>
<gene>
    <name evidence="3" type="ORF">GCM10025751_02450</name>
</gene>
<dbReference type="InterPro" id="IPR043816">
    <property type="entry name" value="DUF5798"/>
</dbReference>
<evidence type="ECO:0000256" key="2">
    <source>
        <dbReference type="SAM" id="MobiDB-lite"/>
    </source>
</evidence>
<keyword evidence="4" id="KW-1185">Reference proteome</keyword>